<dbReference type="Gene3D" id="3.30.2390.20">
    <property type="entry name" value="Type VII secretion system EccB, repeat 1 domain"/>
    <property type="match status" value="1"/>
</dbReference>
<comment type="caution">
    <text evidence="2">The sequence shown here is derived from an EMBL/GenBank/DDBJ whole genome shotgun (WGS) entry which is preliminary data.</text>
</comment>
<protein>
    <submittedName>
        <fullName evidence="2">Type VII secretion protein EccB</fullName>
    </submittedName>
</protein>
<dbReference type="Pfam" id="PF05108">
    <property type="entry name" value="T7SS_ESX1_EccB"/>
    <property type="match status" value="1"/>
</dbReference>
<evidence type="ECO:0000256" key="1">
    <source>
        <dbReference type="SAM" id="Phobius"/>
    </source>
</evidence>
<keyword evidence="3" id="KW-1185">Reference proteome</keyword>
<dbReference type="RefSeq" id="WP_378259879.1">
    <property type="nucleotide sequence ID" value="NZ_JBHUKR010000001.1"/>
</dbReference>
<keyword evidence="1" id="KW-0812">Transmembrane</keyword>
<evidence type="ECO:0000313" key="2">
    <source>
        <dbReference type="EMBL" id="MFD2414729.1"/>
    </source>
</evidence>
<keyword evidence="1" id="KW-1133">Transmembrane helix</keyword>
<keyword evidence="1" id="KW-0472">Membrane</keyword>
<feature type="transmembrane region" description="Helical" evidence="1">
    <location>
        <begin position="40"/>
        <end position="61"/>
    </location>
</feature>
<sequence>MASKRDQLQAYQFLVQRAISALVTRETDPEQPPFRRPAGAAFVSIALAIVSLACVGVYGMIVPGGNNSWRTQPGVIVEKETGTQYVYLNDKLYPVTNYASALLVLGDYQSTVEVSRNSLAGVPRGPRIGIPDAPDALPAADKLLTGSWSLCSMPASDESGTEIEQSVLMSGAEPAGGRGLGDQALLVELVSNGDRYVIWRGYRHKINDYGTVGTGLALTAEPWARVDQAWLDVLPEGAPIGPVAVAQAGQPSVAVPGRTDILTGSLLVVQTSGDGQQYYVAEHDALRPITELQYEIQLAYAQVAQAAYPGGVPKAARLAPVLAAAARQLDPVAAAADAAPSTRPSIVPLADREVTACATFDPGSATPRLVLGATMPPAGAWSTTTGRSAVGTPLADRIYVPPGRAALVSALPSAGASSGTLTLVTDMGRRYPLASPDVLKMFGYSAATPVRLPGGLVARVPEGAGLDPAAAQRVVS</sequence>
<reference evidence="3" key="1">
    <citation type="journal article" date="2019" name="Int. J. Syst. Evol. Microbiol.">
        <title>The Global Catalogue of Microorganisms (GCM) 10K type strain sequencing project: providing services to taxonomists for standard genome sequencing and annotation.</title>
        <authorList>
            <consortium name="The Broad Institute Genomics Platform"/>
            <consortium name="The Broad Institute Genome Sequencing Center for Infectious Disease"/>
            <person name="Wu L."/>
            <person name="Ma J."/>
        </authorList>
    </citation>
    <scope>NUCLEOTIDE SEQUENCE [LARGE SCALE GENOMIC DNA]</scope>
    <source>
        <strain evidence="3">CGMCC 4.7645</strain>
    </source>
</reference>
<proteinExistence type="predicted"/>
<name>A0ABW5FIA6_9PSEU</name>
<gene>
    <name evidence="2" type="primary">eccB</name>
    <name evidence="2" type="ORF">ACFSXZ_00090</name>
</gene>
<dbReference type="EMBL" id="JBHUKR010000001">
    <property type="protein sequence ID" value="MFD2414729.1"/>
    <property type="molecule type" value="Genomic_DNA"/>
</dbReference>
<dbReference type="PANTHER" id="PTHR40765">
    <property type="entry name" value="ESX-2 SECRETION SYSTEM ATPASE ECCB2"/>
    <property type="match status" value="1"/>
</dbReference>
<dbReference type="NCBIfam" id="TIGR03919">
    <property type="entry name" value="T7SS_EccB"/>
    <property type="match status" value="1"/>
</dbReference>
<dbReference type="InterPro" id="IPR007795">
    <property type="entry name" value="T7SS_EccB"/>
</dbReference>
<dbReference type="Proteomes" id="UP001597417">
    <property type="component" value="Unassembled WGS sequence"/>
</dbReference>
<dbReference type="PANTHER" id="PTHR40765:SF2">
    <property type="entry name" value="ESX-2 SECRETION SYSTEM ATPASE ECCB2"/>
    <property type="match status" value="1"/>
</dbReference>
<organism evidence="2 3">
    <name type="scientific">Amycolatopsis pigmentata</name>
    <dbReference type="NCBI Taxonomy" id="450801"/>
    <lineage>
        <taxon>Bacteria</taxon>
        <taxon>Bacillati</taxon>
        <taxon>Actinomycetota</taxon>
        <taxon>Actinomycetes</taxon>
        <taxon>Pseudonocardiales</taxon>
        <taxon>Pseudonocardiaceae</taxon>
        <taxon>Amycolatopsis</taxon>
    </lineage>
</organism>
<evidence type="ECO:0000313" key="3">
    <source>
        <dbReference type="Proteomes" id="UP001597417"/>
    </source>
</evidence>
<dbReference type="InterPro" id="IPR044857">
    <property type="entry name" value="T7SS_EccB_R1"/>
</dbReference>
<accession>A0ABW5FIA6</accession>